<dbReference type="Gene3D" id="1.10.10.10">
    <property type="entry name" value="Winged helix-like DNA-binding domain superfamily/Winged helix DNA-binding domain"/>
    <property type="match status" value="2"/>
</dbReference>
<accession>A0A5P2AU65</accession>
<dbReference type="InterPro" id="IPR036390">
    <property type="entry name" value="WH_DNA-bd_sf"/>
</dbReference>
<evidence type="ECO:0000256" key="2">
    <source>
        <dbReference type="ARBA" id="ARBA00023125"/>
    </source>
</evidence>
<dbReference type="SMART" id="SM00345">
    <property type="entry name" value="HTH_GNTR"/>
    <property type="match status" value="2"/>
</dbReference>
<evidence type="ECO:0000313" key="7">
    <source>
        <dbReference type="Proteomes" id="UP000324106"/>
    </source>
</evidence>
<dbReference type="InterPro" id="IPR036388">
    <property type="entry name" value="WH-like_DNA-bd_sf"/>
</dbReference>
<feature type="region of interest" description="Disordered" evidence="4">
    <location>
        <begin position="126"/>
        <end position="148"/>
    </location>
</feature>
<protein>
    <submittedName>
        <fullName evidence="6">GntR family transcriptional regulator</fullName>
    </submittedName>
</protein>
<dbReference type="PANTHER" id="PTHR44846">
    <property type="entry name" value="MANNOSYL-D-GLYCERATE TRANSPORT/METABOLISM SYSTEM REPRESSOR MNGR-RELATED"/>
    <property type="match status" value="1"/>
</dbReference>
<dbReference type="SUPFAM" id="SSF46785">
    <property type="entry name" value="Winged helix' DNA-binding domain"/>
    <property type="match status" value="2"/>
</dbReference>
<feature type="domain" description="HTH gntR-type" evidence="5">
    <location>
        <begin position="73"/>
        <end position="141"/>
    </location>
</feature>
<dbReference type="GO" id="GO:0003700">
    <property type="term" value="F:DNA-binding transcription factor activity"/>
    <property type="evidence" value="ECO:0007669"/>
    <property type="project" value="InterPro"/>
</dbReference>
<dbReference type="OrthoDB" id="3532720at2"/>
<dbReference type="InterPro" id="IPR000524">
    <property type="entry name" value="Tscrpt_reg_HTH_GntR"/>
</dbReference>
<dbReference type="GO" id="GO:0003677">
    <property type="term" value="F:DNA binding"/>
    <property type="evidence" value="ECO:0007669"/>
    <property type="project" value="UniProtKB-KW"/>
</dbReference>
<feature type="domain" description="HTH gntR-type" evidence="5">
    <location>
        <begin position="7"/>
        <end position="73"/>
    </location>
</feature>
<sequence length="148" mass="16114">MANSSPRGTYLLIAAALRKRIEDGEVRSALPSETQLMAEHSVSRNTIRRALKVLADDRVIRSTPGVGWQVGGGNEQRPLAERLIDLITEDSLAIGDAYPSESKLCERFQVSRTAVRRALGQLEGSGLLETTHGKGRKVRGLPTSPEQP</sequence>
<dbReference type="AlphaFoldDB" id="A0A5P2AU65"/>
<dbReference type="InterPro" id="IPR050679">
    <property type="entry name" value="Bact_HTH_transcr_reg"/>
</dbReference>
<keyword evidence="1" id="KW-0805">Transcription regulation</keyword>
<dbReference type="Proteomes" id="UP000324106">
    <property type="component" value="Chromosome"/>
</dbReference>
<dbReference type="GO" id="GO:0045892">
    <property type="term" value="P:negative regulation of DNA-templated transcription"/>
    <property type="evidence" value="ECO:0007669"/>
    <property type="project" value="TreeGrafter"/>
</dbReference>
<dbReference type="PANTHER" id="PTHR44846:SF1">
    <property type="entry name" value="MANNOSYL-D-GLYCERATE TRANSPORT_METABOLISM SYSTEM REPRESSOR MNGR-RELATED"/>
    <property type="match status" value="1"/>
</dbReference>
<evidence type="ECO:0000259" key="5">
    <source>
        <dbReference type="PROSITE" id="PS50949"/>
    </source>
</evidence>
<dbReference type="Pfam" id="PF00392">
    <property type="entry name" value="GntR"/>
    <property type="match status" value="2"/>
</dbReference>
<reference evidence="6 7" key="1">
    <citation type="submission" date="2018-05" db="EMBL/GenBank/DDBJ databases">
        <title>Streptomyces venezuelae.</title>
        <authorList>
            <person name="Kim W."/>
            <person name="Lee N."/>
            <person name="Cho B.-K."/>
        </authorList>
    </citation>
    <scope>NUCLEOTIDE SEQUENCE [LARGE SCALE GENOMIC DNA]</scope>
    <source>
        <strain evidence="6 7">ATCC 15068</strain>
    </source>
</reference>
<dbReference type="PROSITE" id="PS50949">
    <property type="entry name" value="HTH_GNTR"/>
    <property type="match status" value="2"/>
</dbReference>
<dbReference type="RefSeq" id="WP_150267089.1">
    <property type="nucleotide sequence ID" value="NZ_CP029194.1"/>
</dbReference>
<dbReference type="CDD" id="cd07377">
    <property type="entry name" value="WHTH_GntR"/>
    <property type="match status" value="2"/>
</dbReference>
<evidence type="ECO:0000256" key="3">
    <source>
        <dbReference type="ARBA" id="ARBA00023163"/>
    </source>
</evidence>
<organism evidence="6 7">
    <name type="scientific">Streptomyces venezuelae</name>
    <dbReference type="NCBI Taxonomy" id="54571"/>
    <lineage>
        <taxon>Bacteria</taxon>
        <taxon>Bacillati</taxon>
        <taxon>Actinomycetota</taxon>
        <taxon>Actinomycetes</taxon>
        <taxon>Kitasatosporales</taxon>
        <taxon>Streptomycetaceae</taxon>
        <taxon>Streptomyces</taxon>
    </lineage>
</organism>
<evidence type="ECO:0000256" key="4">
    <source>
        <dbReference type="SAM" id="MobiDB-lite"/>
    </source>
</evidence>
<gene>
    <name evidence="6" type="ORF">DEJ46_15975</name>
</gene>
<keyword evidence="3" id="KW-0804">Transcription</keyword>
<proteinExistence type="predicted"/>
<name>A0A5P2AU65_STRVZ</name>
<dbReference type="PRINTS" id="PR00035">
    <property type="entry name" value="HTHGNTR"/>
</dbReference>
<keyword evidence="2" id="KW-0238">DNA-binding</keyword>
<dbReference type="EMBL" id="CP029194">
    <property type="protein sequence ID" value="QES20431.1"/>
    <property type="molecule type" value="Genomic_DNA"/>
</dbReference>
<evidence type="ECO:0000313" key="6">
    <source>
        <dbReference type="EMBL" id="QES20431.1"/>
    </source>
</evidence>
<evidence type="ECO:0000256" key="1">
    <source>
        <dbReference type="ARBA" id="ARBA00023015"/>
    </source>
</evidence>